<accession>A0A553ZVA7</accession>
<keyword evidence="1" id="KW-0805">Transcription regulation</keyword>
<protein>
    <submittedName>
        <fullName evidence="4">DeoR/GlpR transcriptional regulator</fullName>
    </submittedName>
</protein>
<dbReference type="Pfam" id="PF08220">
    <property type="entry name" value="HTH_DeoR"/>
    <property type="match status" value="1"/>
</dbReference>
<evidence type="ECO:0000313" key="5">
    <source>
        <dbReference type="Proteomes" id="UP000318521"/>
    </source>
</evidence>
<organism evidence="4 5">
    <name type="scientific">Alkalicoccobacillus porphyridii</name>
    <dbReference type="NCBI Taxonomy" id="2597270"/>
    <lineage>
        <taxon>Bacteria</taxon>
        <taxon>Bacillati</taxon>
        <taxon>Bacillota</taxon>
        <taxon>Bacilli</taxon>
        <taxon>Bacillales</taxon>
        <taxon>Bacillaceae</taxon>
        <taxon>Alkalicoccobacillus</taxon>
    </lineage>
</organism>
<evidence type="ECO:0000259" key="3">
    <source>
        <dbReference type="PROSITE" id="PS51000"/>
    </source>
</evidence>
<dbReference type="RefSeq" id="WP_143849840.1">
    <property type="nucleotide sequence ID" value="NZ_VLXZ01000011.1"/>
</dbReference>
<reference evidence="4 5" key="1">
    <citation type="submission" date="2019-07" db="EMBL/GenBank/DDBJ databases">
        <authorList>
            <person name="Park Y.J."/>
            <person name="Jeong S.E."/>
            <person name="Jung H.S."/>
        </authorList>
    </citation>
    <scope>NUCLEOTIDE SEQUENCE [LARGE SCALE GENOMIC DNA]</scope>
    <source>
        <strain evidence="5">P16(2019)</strain>
    </source>
</reference>
<dbReference type="Gene3D" id="3.40.50.1360">
    <property type="match status" value="1"/>
</dbReference>
<dbReference type="OrthoDB" id="9797223at2"/>
<dbReference type="Proteomes" id="UP000318521">
    <property type="component" value="Unassembled WGS sequence"/>
</dbReference>
<evidence type="ECO:0000256" key="1">
    <source>
        <dbReference type="ARBA" id="ARBA00023015"/>
    </source>
</evidence>
<dbReference type="InterPro" id="IPR014036">
    <property type="entry name" value="DeoR-like_C"/>
</dbReference>
<name>A0A553ZVA7_9BACI</name>
<proteinExistence type="predicted"/>
<dbReference type="SMART" id="SM01134">
    <property type="entry name" value="DeoRC"/>
    <property type="match status" value="1"/>
</dbReference>
<sequence length="252" mass="28088">MLSLERHEQLLGYLNEHKALKVSVVSELLKVTEKTIRLDLEELEKRSLLQRVHGGAVLRSDDNSLFPEKKRQSRHQDKKKLIAQKALATIQPQEVILLDGGSTTYALAELLGEFPVTVITNDIEIAHNLYAKEKVQLMMLGGSQLGATTSLFGKQTLEALSQIYVSRLFLGATGISIEHGLTVLNSFHYDWKSSVIGRAKHVCLLADSTKFEQVGLMKFAGIEDIDELITDSELDQRIQHQLAQTTISITIA</sequence>
<dbReference type="EMBL" id="VLXZ01000011">
    <property type="protein sequence ID" value="TSB45414.1"/>
    <property type="molecule type" value="Genomic_DNA"/>
</dbReference>
<dbReference type="AlphaFoldDB" id="A0A553ZVA7"/>
<dbReference type="PANTHER" id="PTHR30363:SF44">
    <property type="entry name" value="AGA OPERON TRANSCRIPTIONAL REPRESSOR-RELATED"/>
    <property type="match status" value="1"/>
</dbReference>
<dbReference type="InterPro" id="IPR001034">
    <property type="entry name" value="DeoR_HTH"/>
</dbReference>
<keyword evidence="2" id="KW-0804">Transcription</keyword>
<feature type="domain" description="HTH deoR-type" evidence="3">
    <location>
        <begin position="3"/>
        <end position="58"/>
    </location>
</feature>
<dbReference type="InterPro" id="IPR050313">
    <property type="entry name" value="Carb_Metab_HTH_regulators"/>
</dbReference>
<keyword evidence="5" id="KW-1185">Reference proteome</keyword>
<evidence type="ECO:0000313" key="4">
    <source>
        <dbReference type="EMBL" id="TSB45414.1"/>
    </source>
</evidence>
<evidence type="ECO:0000256" key="2">
    <source>
        <dbReference type="ARBA" id="ARBA00023163"/>
    </source>
</evidence>
<dbReference type="Pfam" id="PF00455">
    <property type="entry name" value="DeoRC"/>
    <property type="match status" value="1"/>
</dbReference>
<dbReference type="GO" id="GO:0003700">
    <property type="term" value="F:DNA-binding transcription factor activity"/>
    <property type="evidence" value="ECO:0007669"/>
    <property type="project" value="InterPro"/>
</dbReference>
<gene>
    <name evidence="4" type="ORF">FN960_15875</name>
</gene>
<comment type="caution">
    <text evidence="4">The sequence shown here is derived from an EMBL/GenBank/DDBJ whole genome shotgun (WGS) entry which is preliminary data.</text>
</comment>
<dbReference type="InterPro" id="IPR037171">
    <property type="entry name" value="NagB/RpiA_transferase-like"/>
</dbReference>
<dbReference type="PANTHER" id="PTHR30363">
    <property type="entry name" value="HTH-TYPE TRANSCRIPTIONAL REGULATOR SRLR-RELATED"/>
    <property type="match status" value="1"/>
</dbReference>
<dbReference type="SUPFAM" id="SSF46785">
    <property type="entry name" value="Winged helix' DNA-binding domain"/>
    <property type="match status" value="1"/>
</dbReference>
<dbReference type="InterPro" id="IPR036390">
    <property type="entry name" value="WH_DNA-bd_sf"/>
</dbReference>
<dbReference type="PROSITE" id="PS51000">
    <property type="entry name" value="HTH_DEOR_2"/>
    <property type="match status" value="1"/>
</dbReference>
<dbReference type="SMART" id="SM00420">
    <property type="entry name" value="HTH_DEOR"/>
    <property type="match status" value="1"/>
</dbReference>
<dbReference type="SUPFAM" id="SSF100950">
    <property type="entry name" value="NagB/RpiA/CoA transferase-like"/>
    <property type="match status" value="1"/>
</dbReference>
<dbReference type="PRINTS" id="PR00037">
    <property type="entry name" value="HTHLACR"/>
</dbReference>